<proteinExistence type="predicted"/>
<feature type="non-terminal residue" evidence="2">
    <location>
        <position position="1"/>
    </location>
</feature>
<protein>
    <submittedName>
        <fullName evidence="2">Uncharacterized protein</fullName>
    </submittedName>
</protein>
<name>A0A6J4KJH2_9BACT</name>
<dbReference type="EMBL" id="CADCTW010000055">
    <property type="protein sequence ID" value="CAA9307746.1"/>
    <property type="molecule type" value="Genomic_DNA"/>
</dbReference>
<reference evidence="2" key="1">
    <citation type="submission" date="2020-02" db="EMBL/GenBank/DDBJ databases">
        <authorList>
            <person name="Meier V. D."/>
        </authorList>
    </citation>
    <scope>NUCLEOTIDE SEQUENCE</scope>
    <source>
        <strain evidence="2">AVDCRST_MAG68</strain>
    </source>
</reference>
<sequence length="164" mass="16394">VVESIPRASGGEGCAGARALLAAAPRPDSAVPFPARDHGTCDHPPGGGQPGQPRHLRHHPPPLRLHGGGSGDGRGGGAHGPRDPPLADPDGRGDARDGRLGGHLHPQGGPGDGRDPRDRADRARHGRRPQAGRRGGVRRIPEQARGAAARGAGGGAAAGAGDCL</sequence>
<feature type="compositionally biased region" description="Gly residues" evidence="1">
    <location>
        <begin position="66"/>
        <end position="79"/>
    </location>
</feature>
<feature type="non-terminal residue" evidence="2">
    <location>
        <position position="164"/>
    </location>
</feature>
<feature type="region of interest" description="Disordered" evidence="1">
    <location>
        <begin position="26"/>
        <end position="164"/>
    </location>
</feature>
<organism evidence="2">
    <name type="scientific">uncultured Gemmatimonadota bacterium</name>
    <dbReference type="NCBI Taxonomy" id="203437"/>
    <lineage>
        <taxon>Bacteria</taxon>
        <taxon>Pseudomonadati</taxon>
        <taxon>Gemmatimonadota</taxon>
        <taxon>environmental samples</taxon>
    </lineage>
</organism>
<feature type="compositionally biased region" description="Basic residues" evidence="1">
    <location>
        <begin position="124"/>
        <end position="137"/>
    </location>
</feature>
<evidence type="ECO:0000313" key="2">
    <source>
        <dbReference type="EMBL" id="CAA9307746.1"/>
    </source>
</evidence>
<dbReference type="AlphaFoldDB" id="A0A6J4KJH2"/>
<gene>
    <name evidence="2" type="ORF">AVDCRST_MAG68-988</name>
</gene>
<evidence type="ECO:0000256" key="1">
    <source>
        <dbReference type="SAM" id="MobiDB-lite"/>
    </source>
</evidence>
<accession>A0A6J4KJH2</accession>
<feature type="compositionally biased region" description="Basic and acidic residues" evidence="1">
    <location>
        <begin position="112"/>
        <end position="123"/>
    </location>
</feature>
<feature type="compositionally biased region" description="Basic and acidic residues" evidence="1">
    <location>
        <begin position="89"/>
        <end position="100"/>
    </location>
</feature>